<dbReference type="GO" id="GO:0016020">
    <property type="term" value="C:membrane"/>
    <property type="evidence" value="ECO:0007669"/>
    <property type="project" value="UniProtKB-SubCell"/>
</dbReference>
<evidence type="ECO:0000256" key="1">
    <source>
        <dbReference type="ARBA" id="ARBA00004141"/>
    </source>
</evidence>
<reference evidence="7 8" key="1">
    <citation type="journal article" date="2013" name="Curr. Biol.">
        <title>The Genome of the Foraminiferan Reticulomyxa filosa.</title>
        <authorList>
            <person name="Glockner G."/>
            <person name="Hulsmann N."/>
            <person name="Schleicher M."/>
            <person name="Noegel A.A."/>
            <person name="Eichinger L."/>
            <person name="Gallinger C."/>
            <person name="Pawlowski J."/>
            <person name="Sierra R."/>
            <person name="Euteneuer U."/>
            <person name="Pillet L."/>
            <person name="Moustafa A."/>
            <person name="Platzer M."/>
            <person name="Groth M."/>
            <person name="Szafranski K."/>
            <person name="Schliwa M."/>
        </authorList>
    </citation>
    <scope>NUCLEOTIDE SEQUENCE [LARGE SCALE GENOMIC DNA]</scope>
</reference>
<feature type="transmembrane region" description="Helical" evidence="5">
    <location>
        <begin position="190"/>
        <end position="210"/>
    </location>
</feature>
<dbReference type="InterPro" id="IPR049452">
    <property type="entry name" value="Anoctamin_TM"/>
</dbReference>
<name>X6NBZ7_RETFI</name>
<evidence type="ECO:0000256" key="5">
    <source>
        <dbReference type="SAM" id="Phobius"/>
    </source>
</evidence>
<dbReference type="Proteomes" id="UP000023152">
    <property type="component" value="Unassembled WGS sequence"/>
</dbReference>
<accession>X6NBZ7</accession>
<comment type="subcellular location">
    <subcellularLocation>
        <location evidence="1">Membrane</location>
        <topology evidence="1">Multi-pass membrane protein</topology>
    </subcellularLocation>
</comment>
<organism evidence="7 8">
    <name type="scientific">Reticulomyxa filosa</name>
    <dbReference type="NCBI Taxonomy" id="46433"/>
    <lineage>
        <taxon>Eukaryota</taxon>
        <taxon>Sar</taxon>
        <taxon>Rhizaria</taxon>
        <taxon>Retaria</taxon>
        <taxon>Foraminifera</taxon>
        <taxon>Monothalamids</taxon>
        <taxon>Reticulomyxidae</taxon>
        <taxon>Reticulomyxa</taxon>
    </lineage>
</organism>
<evidence type="ECO:0000256" key="2">
    <source>
        <dbReference type="ARBA" id="ARBA00022692"/>
    </source>
</evidence>
<evidence type="ECO:0000259" key="6">
    <source>
        <dbReference type="Pfam" id="PF04547"/>
    </source>
</evidence>
<feature type="transmembrane region" description="Helical" evidence="5">
    <location>
        <begin position="46"/>
        <end position="72"/>
    </location>
</feature>
<gene>
    <name evidence="7" type="ORF">RFI_13872</name>
</gene>
<keyword evidence="4 5" id="KW-0472">Membrane</keyword>
<feature type="domain" description="Anoctamin transmembrane" evidence="6">
    <location>
        <begin position="37"/>
        <end position="256"/>
    </location>
</feature>
<keyword evidence="8" id="KW-1185">Reference proteome</keyword>
<comment type="caution">
    <text evidence="7">The sequence shown here is derived from an EMBL/GenBank/DDBJ whole genome shotgun (WGS) entry which is preliminary data.</text>
</comment>
<evidence type="ECO:0000313" key="8">
    <source>
        <dbReference type="Proteomes" id="UP000023152"/>
    </source>
</evidence>
<feature type="transmembrane region" description="Helical" evidence="5">
    <location>
        <begin position="84"/>
        <end position="103"/>
    </location>
</feature>
<protein>
    <recommendedName>
        <fullName evidence="6">Anoctamin transmembrane domain-containing protein</fullName>
    </recommendedName>
</protein>
<proteinExistence type="predicted"/>
<dbReference type="InterPro" id="IPR007632">
    <property type="entry name" value="Anoctamin"/>
</dbReference>
<keyword evidence="3 5" id="KW-1133">Transmembrane helix</keyword>
<evidence type="ECO:0000313" key="7">
    <source>
        <dbReference type="EMBL" id="ETO23309.1"/>
    </source>
</evidence>
<dbReference type="PANTHER" id="PTHR12308">
    <property type="entry name" value="ANOCTAMIN"/>
    <property type="match status" value="1"/>
</dbReference>
<sequence>MIACFPLHNLKQLEWFWKQWVENWSVAEYMKVPLAEIRDYFGEPTAFYYGFMMFYLKWLVWPTLIGSIFFLVQLGYERVDVPGLFLLALFIIFWCVAFVDFWIREESRYRLLWGMTKFQSKAVARPEFKGEWRHDFVSGLWIEHYSIAYRLVKGTFVFSGLLTWMAGCVIAVIYVLLLRDAHPTDLGLKVGLGILNGVMIAVFDVVYRLVSQHGNEWENHRTDQDFHNALISKSFIFRFFNSFSSLFYLAFIRPYAKGYFCFMCVS</sequence>
<keyword evidence="2 5" id="KW-0812">Transmembrane</keyword>
<dbReference type="PANTHER" id="PTHR12308:SF73">
    <property type="entry name" value="ANOCTAMIN"/>
    <property type="match status" value="1"/>
</dbReference>
<dbReference type="Pfam" id="PF04547">
    <property type="entry name" value="Anoctamin"/>
    <property type="match status" value="1"/>
</dbReference>
<feature type="transmembrane region" description="Helical" evidence="5">
    <location>
        <begin position="156"/>
        <end position="178"/>
    </location>
</feature>
<dbReference type="OMA" id="LRITICW"/>
<feature type="transmembrane region" description="Helical" evidence="5">
    <location>
        <begin position="230"/>
        <end position="251"/>
    </location>
</feature>
<dbReference type="GO" id="GO:0005254">
    <property type="term" value="F:chloride channel activity"/>
    <property type="evidence" value="ECO:0007669"/>
    <property type="project" value="TreeGrafter"/>
</dbReference>
<dbReference type="OrthoDB" id="296386at2759"/>
<dbReference type="AlphaFoldDB" id="X6NBZ7"/>
<dbReference type="EMBL" id="ASPP01010053">
    <property type="protein sequence ID" value="ETO23309.1"/>
    <property type="molecule type" value="Genomic_DNA"/>
</dbReference>
<evidence type="ECO:0000256" key="4">
    <source>
        <dbReference type="ARBA" id="ARBA00023136"/>
    </source>
</evidence>
<evidence type="ECO:0000256" key="3">
    <source>
        <dbReference type="ARBA" id="ARBA00022989"/>
    </source>
</evidence>